<dbReference type="Gene3D" id="3.40.50.620">
    <property type="entry name" value="HUPs"/>
    <property type="match status" value="1"/>
</dbReference>
<organism evidence="3">
    <name type="scientific">Caldiarchaeum subterraneum</name>
    <dbReference type="NCBI Taxonomy" id="311458"/>
    <lineage>
        <taxon>Archaea</taxon>
        <taxon>Nitrososphaerota</taxon>
        <taxon>Candidatus Caldarchaeales</taxon>
        <taxon>Candidatus Caldarchaeaceae</taxon>
        <taxon>Candidatus Caldarchaeum</taxon>
    </lineage>
</organism>
<comment type="caution">
    <text evidence="3">The sequence shown here is derived from an EMBL/GenBank/DDBJ whole genome shotgun (WGS) entry which is preliminary data.</text>
</comment>
<evidence type="ECO:0000256" key="1">
    <source>
        <dbReference type="ARBA" id="ARBA00005817"/>
    </source>
</evidence>
<name>A0A7C5Q484_CALS0</name>
<evidence type="ECO:0000313" key="3">
    <source>
        <dbReference type="EMBL" id="HHK68369.1"/>
    </source>
</evidence>
<dbReference type="EMBL" id="DRWN01000030">
    <property type="protein sequence ID" value="HHK68369.1"/>
    <property type="molecule type" value="Genomic_DNA"/>
</dbReference>
<protein>
    <submittedName>
        <fullName evidence="3">Electron transfer flavoprotein subunit alpha/FixB family protein</fullName>
    </submittedName>
</protein>
<evidence type="ECO:0000259" key="2">
    <source>
        <dbReference type="SMART" id="SM00893"/>
    </source>
</evidence>
<dbReference type="InterPro" id="IPR014731">
    <property type="entry name" value="ETF_asu_C"/>
</dbReference>
<gene>
    <name evidence="3" type="ORF">ENM11_04350</name>
</gene>
<dbReference type="InterPro" id="IPR001308">
    <property type="entry name" value="ETF_a/FixB"/>
</dbReference>
<dbReference type="InterPro" id="IPR014729">
    <property type="entry name" value="Rossmann-like_a/b/a_fold"/>
</dbReference>
<dbReference type="PANTHER" id="PTHR43153:SF1">
    <property type="entry name" value="ELECTRON TRANSFER FLAVOPROTEIN SUBUNIT ALPHA, MITOCHONDRIAL"/>
    <property type="match status" value="1"/>
</dbReference>
<dbReference type="PIRSF" id="PIRSF000089">
    <property type="entry name" value="Electra_flavoP_a"/>
    <property type="match status" value="1"/>
</dbReference>
<dbReference type="Gene3D" id="3.40.50.1220">
    <property type="entry name" value="TPP-binding domain"/>
    <property type="match status" value="1"/>
</dbReference>
<dbReference type="GO" id="GO:0009055">
    <property type="term" value="F:electron transfer activity"/>
    <property type="evidence" value="ECO:0007669"/>
    <property type="project" value="InterPro"/>
</dbReference>
<proteinExistence type="inferred from homology"/>
<comment type="similarity">
    <text evidence="1">Belongs to the ETF alpha-subunit/FixB family.</text>
</comment>
<feature type="domain" description="Electron transfer flavoprotein alpha/beta-subunit N-terminal" evidence="2">
    <location>
        <begin position="4"/>
        <end position="192"/>
    </location>
</feature>
<reference evidence="3" key="1">
    <citation type="journal article" date="2020" name="mSystems">
        <title>Genome- and Community-Level Interaction Insights into Carbon Utilization and Element Cycling Functions of Hydrothermarchaeota in Hydrothermal Sediment.</title>
        <authorList>
            <person name="Zhou Z."/>
            <person name="Liu Y."/>
            <person name="Xu W."/>
            <person name="Pan J."/>
            <person name="Luo Z.H."/>
            <person name="Li M."/>
        </authorList>
    </citation>
    <scope>NUCLEOTIDE SEQUENCE [LARGE SCALE GENOMIC DNA]</scope>
    <source>
        <strain evidence="3">SpSt-1056</strain>
    </source>
</reference>
<accession>A0A7C5Q484</accession>
<dbReference type="Pfam" id="PF01012">
    <property type="entry name" value="ETF"/>
    <property type="match status" value="1"/>
</dbReference>
<dbReference type="Pfam" id="PF00766">
    <property type="entry name" value="ETF_alpha"/>
    <property type="match status" value="1"/>
</dbReference>
<dbReference type="GO" id="GO:0033539">
    <property type="term" value="P:fatty acid beta-oxidation using acyl-CoA dehydrogenase"/>
    <property type="evidence" value="ECO:0007669"/>
    <property type="project" value="TreeGrafter"/>
</dbReference>
<dbReference type="SMART" id="SM00893">
    <property type="entry name" value="ETF"/>
    <property type="match status" value="1"/>
</dbReference>
<sequence length="324" mass="34386">MGEIWTFVEIGPEGVEDVSLEIMGRAAALAAESGRKTAAVVTGWKVDEIVQETAKYPVDKVFHVDHSTLVTYDPSKHAKALHQLVEKEKPEMIFFGATYTGADIASRLAVRTGAGLIAHVTYLGIDPVDGRLVGHVPGFGGSIVAVCKCRPNTLQIATVRPGVFEKPKTTNKTAEVVKFTPSLDPAEPGWIILDRKVAKTVDVTRAEKVVVAGMGTGGDLTLVKKLADRLGAQLAVTRPLADIGVAPRDVQVGSTGISLRSKAALVLGVSGASHFVSGIQDVKTVISVNTDRNAPIFQFSDYCVQADLFKIVPKLIEHAEKGGG</sequence>
<dbReference type="SUPFAM" id="SSF52402">
    <property type="entry name" value="Adenine nucleotide alpha hydrolases-like"/>
    <property type="match status" value="1"/>
</dbReference>
<dbReference type="SUPFAM" id="SSF52467">
    <property type="entry name" value="DHS-like NAD/FAD-binding domain"/>
    <property type="match status" value="1"/>
</dbReference>
<dbReference type="PANTHER" id="PTHR43153">
    <property type="entry name" value="ELECTRON TRANSFER FLAVOPROTEIN ALPHA"/>
    <property type="match status" value="1"/>
</dbReference>
<dbReference type="AlphaFoldDB" id="A0A7C5Q484"/>
<dbReference type="CDD" id="cd01715">
    <property type="entry name" value="ETF_alpha"/>
    <property type="match status" value="1"/>
</dbReference>
<dbReference type="InterPro" id="IPR014730">
    <property type="entry name" value="ETF_a/b_N"/>
</dbReference>
<dbReference type="InterPro" id="IPR029035">
    <property type="entry name" value="DHS-like_NAD/FAD-binding_dom"/>
</dbReference>
<dbReference type="GO" id="GO:0050660">
    <property type="term" value="F:flavin adenine dinucleotide binding"/>
    <property type="evidence" value="ECO:0007669"/>
    <property type="project" value="InterPro"/>
</dbReference>
<dbReference type="InterPro" id="IPR033947">
    <property type="entry name" value="ETF_alpha_N"/>
</dbReference>